<gene>
    <name evidence="1" type="ORF">GIL414_LOCUS55705</name>
</gene>
<reference evidence="1" key="1">
    <citation type="submission" date="2021-02" db="EMBL/GenBank/DDBJ databases">
        <authorList>
            <person name="Nowell W R."/>
        </authorList>
    </citation>
    <scope>NUCLEOTIDE SEQUENCE</scope>
</reference>
<protein>
    <submittedName>
        <fullName evidence="1">Uncharacterized protein</fullName>
    </submittedName>
</protein>
<dbReference type="AlphaFoldDB" id="A0A8S3D3K6"/>
<accession>A0A8S3D3K6</accession>
<evidence type="ECO:0000313" key="2">
    <source>
        <dbReference type="Proteomes" id="UP000681720"/>
    </source>
</evidence>
<proteinExistence type="predicted"/>
<dbReference type="EMBL" id="CAJOBJ010198343">
    <property type="protein sequence ID" value="CAF4975740.1"/>
    <property type="molecule type" value="Genomic_DNA"/>
</dbReference>
<comment type="caution">
    <text evidence="1">The sequence shown here is derived from an EMBL/GenBank/DDBJ whole genome shotgun (WGS) entry which is preliminary data.</text>
</comment>
<name>A0A8S3D3K6_9BILA</name>
<evidence type="ECO:0000313" key="1">
    <source>
        <dbReference type="EMBL" id="CAF4975740.1"/>
    </source>
</evidence>
<organism evidence="1 2">
    <name type="scientific">Rotaria magnacalcarata</name>
    <dbReference type="NCBI Taxonomy" id="392030"/>
    <lineage>
        <taxon>Eukaryota</taxon>
        <taxon>Metazoa</taxon>
        <taxon>Spiralia</taxon>
        <taxon>Gnathifera</taxon>
        <taxon>Rotifera</taxon>
        <taxon>Eurotatoria</taxon>
        <taxon>Bdelloidea</taxon>
        <taxon>Philodinida</taxon>
        <taxon>Philodinidae</taxon>
        <taxon>Rotaria</taxon>
    </lineage>
</organism>
<sequence length="61" mass="6918">MISTIVSEIDDIDEDIVDSKDVKTLENDSLEVVGFVIYIWDEFIVELNVADDIADLIHSTF</sequence>
<dbReference type="Proteomes" id="UP000681720">
    <property type="component" value="Unassembled WGS sequence"/>
</dbReference>
<feature type="non-terminal residue" evidence="1">
    <location>
        <position position="61"/>
    </location>
</feature>